<dbReference type="EMBL" id="JH432065">
    <property type="status" value="NOT_ANNOTATED_CDS"/>
    <property type="molecule type" value="Genomic_DNA"/>
</dbReference>
<accession>T1JLP2</accession>
<evidence type="ECO:0000313" key="1">
    <source>
        <dbReference type="EnsemblMetazoa" id="SMAR014772-PA"/>
    </source>
</evidence>
<protein>
    <submittedName>
        <fullName evidence="1">Uncharacterized protein</fullName>
    </submittedName>
</protein>
<dbReference type="EnsemblMetazoa" id="SMAR014772-RA">
    <property type="protein sequence ID" value="SMAR014772-PA"/>
    <property type="gene ID" value="SMAR014772"/>
</dbReference>
<dbReference type="Proteomes" id="UP000014500">
    <property type="component" value="Unassembled WGS sequence"/>
</dbReference>
<organism evidence="1 2">
    <name type="scientific">Strigamia maritima</name>
    <name type="common">European centipede</name>
    <name type="synonym">Geophilus maritimus</name>
    <dbReference type="NCBI Taxonomy" id="126957"/>
    <lineage>
        <taxon>Eukaryota</taxon>
        <taxon>Metazoa</taxon>
        <taxon>Ecdysozoa</taxon>
        <taxon>Arthropoda</taxon>
        <taxon>Myriapoda</taxon>
        <taxon>Chilopoda</taxon>
        <taxon>Pleurostigmophora</taxon>
        <taxon>Geophilomorpha</taxon>
        <taxon>Linotaeniidae</taxon>
        <taxon>Strigamia</taxon>
    </lineage>
</organism>
<sequence>RPVRYCDISQRDNFLKQISRY</sequence>
<dbReference type="HOGENOM" id="CLU_3428020_0_0_1"/>
<keyword evidence="2" id="KW-1185">Reference proteome</keyword>
<reference evidence="1" key="2">
    <citation type="submission" date="2015-02" db="UniProtKB">
        <authorList>
            <consortium name="EnsemblMetazoa"/>
        </authorList>
    </citation>
    <scope>IDENTIFICATION</scope>
</reference>
<reference evidence="2" key="1">
    <citation type="submission" date="2011-05" db="EMBL/GenBank/DDBJ databases">
        <authorList>
            <person name="Richards S.R."/>
            <person name="Qu J."/>
            <person name="Jiang H."/>
            <person name="Jhangiani S.N."/>
            <person name="Agravi P."/>
            <person name="Goodspeed R."/>
            <person name="Gross S."/>
            <person name="Mandapat C."/>
            <person name="Jackson L."/>
            <person name="Mathew T."/>
            <person name="Pu L."/>
            <person name="Thornton R."/>
            <person name="Saada N."/>
            <person name="Wilczek-Boney K.B."/>
            <person name="Lee S."/>
            <person name="Kovar C."/>
            <person name="Wu Y."/>
            <person name="Scherer S.E."/>
            <person name="Worley K.C."/>
            <person name="Muzny D.M."/>
            <person name="Gibbs R."/>
        </authorList>
    </citation>
    <scope>NUCLEOTIDE SEQUENCE</scope>
    <source>
        <strain evidence="2">Brora</strain>
    </source>
</reference>
<name>T1JLP2_STRMM</name>
<evidence type="ECO:0000313" key="2">
    <source>
        <dbReference type="Proteomes" id="UP000014500"/>
    </source>
</evidence>
<dbReference type="AlphaFoldDB" id="T1JLP2"/>
<proteinExistence type="predicted"/>